<comment type="caution">
    <text evidence="1">The sequence shown here is derived from an EMBL/GenBank/DDBJ whole genome shotgun (WGS) entry which is preliminary data.</text>
</comment>
<keyword evidence="2" id="KW-1185">Reference proteome</keyword>
<gene>
    <name evidence="1" type="ORF">NUW54_g452</name>
</gene>
<evidence type="ECO:0000313" key="2">
    <source>
        <dbReference type="Proteomes" id="UP001144978"/>
    </source>
</evidence>
<proteinExistence type="predicted"/>
<organism evidence="1 2">
    <name type="scientific">Trametes sanguinea</name>
    <dbReference type="NCBI Taxonomy" id="158606"/>
    <lineage>
        <taxon>Eukaryota</taxon>
        <taxon>Fungi</taxon>
        <taxon>Dikarya</taxon>
        <taxon>Basidiomycota</taxon>
        <taxon>Agaricomycotina</taxon>
        <taxon>Agaricomycetes</taxon>
        <taxon>Polyporales</taxon>
        <taxon>Polyporaceae</taxon>
        <taxon>Trametes</taxon>
    </lineage>
</organism>
<dbReference type="Proteomes" id="UP001144978">
    <property type="component" value="Unassembled WGS sequence"/>
</dbReference>
<evidence type="ECO:0000313" key="1">
    <source>
        <dbReference type="EMBL" id="KAJ3017971.1"/>
    </source>
</evidence>
<name>A0ACC1QBW2_9APHY</name>
<protein>
    <submittedName>
        <fullName evidence="1">Uncharacterized protein</fullName>
    </submittedName>
</protein>
<dbReference type="EMBL" id="JANSHE010000058">
    <property type="protein sequence ID" value="KAJ3017971.1"/>
    <property type="molecule type" value="Genomic_DNA"/>
</dbReference>
<reference evidence="1" key="1">
    <citation type="submission" date="2022-08" db="EMBL/GenBank/DDBJ databases">
        <title>Genome Sequence of Pycnoporus sanguineus.</title>
        <authorList>
            <person name="Buettner E."/>
        </authorList>
    </citation>
    <scope>NUCLEOTIDE SEQUENCE</scope>
    <source>
        <strain evidence="1">CG-C14</strain>
    </source>
</reference>
<sequence>MVTPDTSNFATMAKTIGAVALGVVLGIMLYGLTIHQVYRYIKMYPSDKPALKMFVVLILLLETLHTALWLIAGYHYLIEQPFVTVASLNGHWSVRLTVLITAFTVCTTEWSVTMKRDRKPDGIVLTVTQLLCVQDLHQYVRGCLQHTMECILTSQNKVGPRWRLLVIPAAIMILIAKCFAIAAGVEAYEQGVRLSAPQRAYLLADVDIPADQARPSLVAGRDGIRRDRSDGRHPCGVTRHRVPSLSDRFKEVTPFKVLMCTKRLRLTRAWSISRCIDEYMQYACVSAIILPGNLIYAGVSIVGTKLYANSVLAVLNSRQYINERWMDDFDSIYLPELGRDDVGLNAQPSTMSWVPATPSTCASDAEDCVSRLEGMTFARGRISDVV</sequence>
<accession>A0ACC1QBW2</accession>